<dbReference type="OrthoDB" id="1117699at2"/>
<sequence>MHRNSRDVDYNYVSVMHKSRPSLLEVIEIGSISIFIEETLVYKSAGMGGNPNMPGFPATGSTIRQEIDIFLLRTKDKKASNLEAVLNFKKAALEFFEDCPVLLKRIKNRAYGRGDSLEMAYYYNDFCAEY</sequence>
<dbReference type="Proteomes" id="UP000321578">
    <property type="component" value="Unassembled WGS sequence"/>
</dbReference>
<evidence type="ECO:0000313" key="1">
    <source>
        <dbReference type="EMBL" id="TXD88164.1"/>
    </source>
</evidence>
<dbReference type="RefSeq" id="WP_147087172.1">
    <property type="nucleotide sequence ID" value="NZ_VORM01000015.1"/>
</dbReference>
<organism evidence="1 2">
    <name type="scientific">Subsaximicrobium wynnwilliamsii</name>
    <dbReference type="NCBI Taxonomy" id="291179"/>
    <lineage>
        <taxon>Bacteria</taxon>
        <taxon>Pseudomonadati</taxon>
        <taxon>Bacteroidota</taxon>
        <taxon>Flavobacteriia</taxon>
        <taxon>Flavobacteriales</taxon>
        <taxon>Flavobacteriaceae</taxon>
        <taxon>Subsaximicrobium</taxon>
    </lineage>
</organism>
<gene>
    <name evidence="1" type="ORF">ESY86_13775</name>
</gene>
<reference evidence="1 2" key="1">
    <citation type="submission" date="2019-08" db="EMBL/GenBank/DDBJ databases">
        <title>Genomes of Subsaximicrobium wynnwilliamsii strains.</title>
        <authorList>
            <person name="Bowman J.P."/>
        </authorList>
    </citation>
    <scope>NUCLEOTIDE SEQUENCE [LARGE SCALE GENOMIC DNA]</scope>
    <source>
        <strain evidence="1 2">2-80-2</strain>
    </source>
</reference>
<protein>
    <submittedName>
        <fullName evidence="1">Uncharacterized protein</fullName>
    </submittedName>
</protein>
<keyword evidence="2" id="KW-1185">Reference proteome</keyword>
<dbReference type="AlphaFoldDB" id="A0A5C6ZEY5"/>
<proteinExistence type="predicted"/>
<evidence type="ECO:0000313" key="2">
    <source>
        <dbReference type="Proteomes" id="UP000321578"/>
    </source>
</evidence>
<comment type="caution">
    <text evidence="1">The sequence shown here is derived from an EMBL/GenBank/DDBJ whole genome shotgun (WGS) entry which is preliminary data.</text>
</comment>
<name>A0A5C6ZEY5_9FLAO</name>
<dbReference type="EMBL" id="VORO01000016">
    <property type="protein sequence ID" value="TXD88164.1"/>
    <property type="molecule type" value="Genomic_DNA"/>
</dbReference>
<accession>A0A5C6ZEY5</accession>